<dbReference type="InterPro" id="IPR051913">
    <property type="entry name" value="GH2_Domain-Containing"/>
</dbReference>
<feature type="domain" description="Glycoside hydrolase family 2 immunoglobulin-like beta-sandwich" evidence="5">
    <location>
        <begin position="188"/>
        <end position="291"/>
    </location>
</feature>
<dbReference type="InterPro" id="IPR008979">
    <property type="entry name" value="Galactose-bd-like_sf"/>
</dbReference>
<feature type="domain" description="Glycosyl hydrolases family 2 sugar binding" evidence="7">
    <location>
        <begin position="84"/>
        <end position="176"/>
    </location>
</feature>
<protein>
    <submittedName>
        <fullName evidence="10">Glycoside hydrolase family 2 TIM barrel-domain containing protein</fullName>
    </submittedName>
</protein>
<organism evidence="10 11">
    <name type="scientific">Belliella kenyensis</name>
    <dbReference type="NCBI Taxonomy" id="1472724"/>
    <lineage>
        <taxon>Bacteria</taxon>
        <taxon>Pseudomonadati</taxon>
        <taxon>Bacteroidota</taxon>
        <taxon>Cytophagia</taxon>
        <taxon>Cytophagales</taxon>
        <taxon>Cyclobacteriaceae</taxon>
        <taxon>Belliella</taxon>
    </lineage>
</organism>
<evidence type="ECO:0000313" key="10">
    <source>
        <dbReference type="EMBL" id="MFC3974802.1"/>
    </source>
</evidence>
<dbReference type="Pfam" id="PF18565">
    <property type="entry name" value="Glyco_hydro2_C5"/>
    <property type="match status" value="1"/>
</dbReference>
<comment type="caution">
    <text evidence="10">The sequence shown here is derived from an EMBL/GenBank/DDBJ whole genome shotgun (WGS) entry which is preliminary data.</text>
</comment>
<dbReference type="Pfam" id="PF00703">
    <property type="entry name" value="Glyco_hydro_2"/>
    <property type="match status" value="1"/>
</dbReference>
<feature type="chain" id="PRO_5047342250" evidence="4">
    <location>
        <begin position="25"/>
        <end position="811"/>
    </location>
</feature>
<dbReference type="Pfam" id="PF02836">
    <property type="entry name" value="Glyco_hydro_2_C"/>
    <property type="match status" value="1"/>
</dbReference>
<dbReference type="Gene3D" id="3.20.20.80">
    <property type="entry name" value="Glycosidases"/>
    <property type="match status" value="1"/>
</dbReference>
<dbReference type="EMBL" id="JBHSAV010000003">
    <property type="protein sequence ID" value="MFC3974802.1"/>
    <property type="molecule type" value="Genomic_DNA"/>
</dbReference>
<evidence type="ECO:0000259" key="8">
    <source>
        <dbReference type="Pfam" id="PF16355"/>
    </source>
</evidence>
<evidence type="ECO:0000256" key="2">
    <source>
        <dbReference type="ARBA" id="ARBA00022801"/>
    </source>
</evidence>
<dbReference type="PROSITE" id="PS00608">
    <property type="entry name" value="GLYCOSYL_HYDROL_F2_2"/>
    <property type="match status" value="1"/>
</dbReference>
<evidence type="ECO:0000256" key="4">
    <source>
        <dbReference type="SAM" id="SignalP"/>
    </source>
</evidence>
<dbReference type="PANTHER" id="PTHR42732">
    <property type="entry name" value="BETA-GALACTOSIDASE"/>
    <property type="match status" value="1"/>
</dbReference>
<keyword evidence="3" id="KW-0326">Glycosidase</keyword>
<dbReference type="InterPro" id="IPR040605">
    <property type="entry name" value="Glyco_hydro2_dom5"/>
</dbReference>
<dbReference type="InterPro" id="IPR006103">
    <property type="entry name" value="Glyco_hydro_2_cat"/>
</dbReference>
<dbReference type="InterPro" id="IPR036156">
    <property type="entry name" value="Beta-gal/glucu_dom_sf"/>
</dbReference>
<dbReference type="Gene3D" id="2.60.120.260">
    <property type="entry name" value="Galactose-binding domain-like"/>
    <property type="match status" value="1"/>
</dbReference>
<dbReference type="SUPFAM" id="SSF49785">
    <property type="entry name" value="Galactose-binding domain-like"/>
    <property type="match status" value="1"/>
</dbReference>
<dbReference type="SUPFAM" id="SSF49303">
    <property type="entry name" value="beta-Galactosidase/glucuronidase domain"/>
    <property type="match status" value="1"/>
</dbReference>
<accession>A0ABV8EEW8</accession>
<feature type="domain" description="Glycoside hydrolase family 2 catalytic" evidence="6">
    <location>
        <begin position="299"/>
        <end position="489"/>
    </location>
</feature>
<evidence type="ECO:0000259" key="5">
    <source>
        <dbReference type="Pfam" id="PF00703"/>
    </source>
</evidence>
<dbReference type="PRINTS" id="PR00132">
    <property type="entry name" value="GLHYDRLASE2"/>
</dbReference>
<dbReference type="GO" id="GO:0016787">
    <property type="term" value="F:hydrolase activity"/>
    <property type="evidence" value="ECO:0007669"/>
    <property type="project" value="UniProtKB-KW"/>
</dbReference>
<proteinExistence type="inferred from homology"/>
<gene>
    <name evidence="10" type="ORF">ACFOUP_00295</name>
</gene>
<feature type="domain" description="DUF4982" evidence="8">
    <location>
        <begin position="627"/>
        <end position="686"/>
    </location>
</feature>
<evidence type="ECO:0000259" key="9">
    <source>
        <dbReference type="Pfam" id="PF18565"/>
    </source>
</evidence>
<dbReference type="Proteomes" id="UP001595766">
    <property type="component" value="Unassembled WGS sequence"/>
</dbReference>
<evidence type="ECO:0000259" key="6">
    <source>
        <dbReference type="Pfam" id="PF02836"/>
    </source>
</evidence>
<dbReference type="SUPFAM" id="SSF51445">
    <property type="entry name" value="(Trans)glycosidases"/>
    <property type="match status" value="1"/>
</dbReference>
<feature type="signal peptide" evidence="4">
    <location>
        <begin position="1"/>
        <end position="24"/>
    </location>
</feature>
<dbReference type="RefSeq" id="WP_241294299.1">
    <property type="nucleotide sequence ID" value="NZ_JAKZGR010000006.1"/>
</dbReference>
<dbReference type="InterPro" id="IPR006101">
    <property type="entry name" value="Glyco_hydro_2"/>
</dbReference>
<feature type="domain" description="Glycoside hydrolase family 2" evidence="9">
    <location>
        <begin position="713"/>
        <end position="797"/>
    </location>
</feature>
<dbReference type="InterPro" id="IPR006102">
    <property type="entry name" value="Ig-like_GH2"/>
</dbReference>
<comment type="similarity">
    <text evidence="1">Belongs to the glycosyl hydrolase 2 family.</text>
</comment>
<dbReference type="InterPro" id="IPR006104">
    <property type="entry name" value="Glyco_hydro_2_N"/>
</dbReference>
<keyword evidence="4" id="KW-0732">Signal</keyword>
<dbReference type="Pfam" id="PF16355">
    <property type="entry name" value="DUF4982"/>
    <property type="match status" value="1"/>
</dbReference>
<dbReference type="InterPro" id="IPR032311">
    <property type="entry name" value="DUF4982"/>
</dbReference>
<sequence>MTRKMNKKVYLIIFFLFFFSLAKAQQSGKELFNDQWQFQLNDASWEQIQKVDAGWRTLDLPHDWSIEGPFSSEWASGTGYLPGGIGWYKKEFEIENFDADQVYSIYFDGVYKNSEVWLNGQHLGKRPFGFIPFQYELTSHLNTGKNTLYVKVDHSEFADARYYTGSGIYRNVYLIKSSPIHFAQWGVYFHTPEVSHSSAEALLEVTIDHQKHADYPIQLKVSLRDPSGKEVISEHHEFDLTSNSNSIQELSFDIPTPKLWSPADPNLYALQVSIWDGSKKLDEWNENVGVRSFNFDAEKGFSLNGETMLLKGVCIHHDAGALGAAVPEEVWRNRLETLKALGSNAIRMSHYPHQDYIYELCDEMGFLVQDEAFDEWELGKNKWIEGWNAGTPGNDRHHNAFEEWAERDVEDMVRRNRNRPSIIMWSIGNEIDYPNDPYSHPILDEGRNPQIYGKGYQPSNPPAAELGRISAILAKAVKKWDTTRPVTAALAGVAMSNFTDYPDNLDIVGYNYQEYRYKEDHETFPDRVIYGSENGDGLDAWFAVTENEFISSQFLWTAFDFIGEARPWPSRSSGAGIIDLAGNPKPDFYFRQSLWSDEPMVYIGIAQNERQVTRRAGISNTWSGAEGESKWVVVYSNADEVELFLNDQSLGKQKMSYKVDLMPGWQVPFQKGSLKAIAYKDDHEVATYILNTPSDPSKVTGQLSTPTYEKAGEVIELNLQIVDRNGNLIEDGSHLVSIEIDGGAEVLAMESGDLSSHEKYQASSRYTYQGKVKAYIKIKSANQNLKLTVRTDGLPDEVFQLNHQSKLGVSN</sequence>
<dbReference type="PANTHER" id="PTHR42732:SF1">
    <property type="entry name" value="BETA-MANNOSIDASE"/>
    <property type="match status" value="1"/>
</dbReference>
<dbReference type="Pfam" id="PF02837">
    <property type="entry name" value="Glyco_hydro_2_N"/>
    <property type="match status" value="1"/>
</dbReference>
<name>A0ABV8EEW8_9BACT</name>
<evidence type="ECO:0000256" key="1">
    <source>
        <dbReference type="ARBA" id="ARBA00007401"/>
    </source>
</evidence>
<dbReference type="InterPro" id="IPR013783">
    <property type="entry name" value="Ig-like_fold"/>
</dbReference>
<reference evidence="11" key="1">
    <citation type="journal article" date="2019" name="Int. J. Syst. Evol. Microbiol.">
        <title>The Global Catalogue of Microorganisms (GCM) 10K type strain sequencing project: providing services to taxonomists for standard genome sequencing and annotation.</title>
        <authorList>
            <consortium name="The Broad Institute Genomics Platform"/>
            <consortium name="The Broad Institute Genome Sequencing Center for Infectious Disease"/>
            <person name="Wu L."/>
            <person name="Ma J."/>
        </authorList>
    </citation>
    <scope>NUCLEOTIDE SEQUENCE [LARGE SCALE GENOMIC DNA]</scope>
    <source>
        <strain evidence="11">CECT 8551</strain>
    </source>
</reference>
<evidence type="ECO:0000313" key="11">
    <source>
        <dbReference type="Proteomes" id="UP001595766"/>
    </source>
</evidence>
<dbReference type="InterPro" id="IPR023232">
    <property type="entry name" value="Glyco_hydro_2_AS"/>
</dbReference>
<keyword evidence="2 10" id="KW-0378">Hydrolase</keyword>
<evidence type="ECO:0000259" key="7">
    <source>
        <dbReference type="Pfam" id="PF02837"/>
    </source>
</evidence>
<evidence type="ECO:0000256" key="3">
    <source>
        <dbReference type="ARBA" id="ARBA00023295"/>
    </source>
</evidence>
<keyword evidence="11" id="KW-1185">Reference proteome</keyword>
<dbReference type="Gene3D" id="2.60.40.10">
    <property type="entry name" value="Immunoglobulins"/>
    <property type="match status" value="3"/>
</dbReference>
<dbReference type="InterPro" id="IPR017853">
    <property type="entry name" value="GH"/>
</dbReference>